<dbReference type="Proteomes" id="UP000503088">
    <property type="component" value="Chromosome"/>
</dbReference>
<protein>
    <submittedName>
        <fullName evidence="3">M23 family metallopeptidase</fullName>
    </submittedName>
</protein>
<dbReference type="KEGG" id="kpul:GXN76_13920"/>
<organism evidence="3 4">
    <name type="scientific">Kroppenstedtia pulmonis</name>
    <dbReference type="NCBI Taxonomy" id="1380685"/>
    <lineage>
        <taxon>Bacteria</taxon>
        <taxon>Bacillati</taxon>
        <taxon>Bacillota</taxon>
        <taxon>Bacilli</taxon>
        <taxon>Bacillales</taxon>
        <taxon>Thermoactinomycetaceae</taxon>
        <taxon>Kroppenstedtia</taxon>
    </lineage>
</organism>
<dbReference type="AlphaFoldDB" id="A0A7D3YB91"/>
<evidence type="ECO:0000256" key="1">
    <source>
        <dbReference type="ARBA" id="ARBA00022729"/>
    </source>
</evidence>
<dbReference type="InterPro" id="IPR050570">
    <property type="entry name" value="Cell_wall_metabolism_enzyme"/>
</dbReference>
<gene>
    <name evidence="3" type="ORF">GXN76_13920</name>
</gene>
<dbReference type="InterPro" id="IPR011055">
    <property type="entry name" value="Dup_hybrid_motif"/>
</dbReference>
<evidence type="ECO:0000313" key="3">
    <source>
        <dbReference type="EMBL" id="QKG85441.1"/>
    </source>
</evidence>
<dbReference type="PANTHER" id="PTHR21666:SF289">
    <property type="entry name" value="L-ALA--D-GLU ENDOPEPTIDASE"/>
    <property type="match status" value="1"/>
</dbReference>
<reference evidence="3 4" key="1">
    <citation type="submission" date="2020-01" db="EMBL/GenBank/DDBJ databases">
        <authorList>
            <person name="Gulvik C.A."/>
            <person name="Batra D.G."/>
        </authorList>
    </citation>
    <scope>NUCLEOTIDE SEQUENCE [LARGE SCALE GENOMIC DNA]</scope>
    <source>
        <strain evidence="3 4">W9323</strain>
    </source>
</reference>
<proteinExistence type="predicted"/>
<evidence type="ECO:0000313" key="4">
    <source>
        <dbReference type="Proteomes" id="UP000503088"/>
    </source>
</evidence>
<dbReference type="Gene3D" id="2.70.70.10">
    <property type="entry name" value="Glucose Permease (Domain IIA)"/>
    <property type="match status" value="1"/>
</dbReference>
<feature type="domain" description="M23ase beta-sheet core" evidence="2">
    <location>
        <begin position="162"/>
        <end position="265"/>
    </location>
</feature>
<dbReference type="CDD" id="cd12797">
    <property type="entry name" value="M23_peptidase"/>
    <property type="match status" value="1"/>
</dbReference>
<keyword evidence="1" id="KW-0732">Signal</keyword>
<sequence>MWKWIRRLLWLILLVVLAGAGFVAYDWTRSVEIPEMEIPGKLAQEYVEAGDKEGVPWPYLAAMDEVDQGYEKVSRETILKRAAQLKQKAGNARLSNRETEKAVQELLPPTKAEQVIDLARSYEWAASPMGEEYVFPFRASDRDNISYGDTWGASRSYGGDRPHEGTDVMAPKGIPIRSVGDGRIISKGWNKLGGWRITIMDERYPQISFYYAHLERYAEGLEQGQSVKKGQVIGYVGDSGYGPEGTTGQFDPHLHFGVYVRKSRFTPMREAINPYAFLKAWEAKSD</sequence>
<name>A0A7D3YB91_9BACL</name>
<dbReference type="GO" id="GO:0004222">
    <property type="term" value="F:metalloendopeptidase activity"/>
    <property type="evidence" value="ECO:0007669"/>
    <property type="project" value="TreeGrafter"/>
</dbReference>
<dbReference type="RefSeq" id="WP_173224096.1">
    <property type="nucleotide sequence ID" value="NZ_CP048104.1"/>
</dbReference>
<dbReference type="EMBL" id="CP048104">
    <property type="protein sequence ID" value="QKG85441.1"/>
    <property type="molecule type" value="Genomic_DNA"/>
</dbReference>
<dbReference type="SUPFAM" id="SSF51261">
    <property type="entry name" value="Duplicated hybrid motif"/>
    <property type="match status" value="1"/>
</dbReference>
<accession>A0A7D3YB91</accession>
<dbReference type="InterPro" id="IPR016047">
    <property type="entry name" value="M23ase_b-sheet_dom"/>
</dbReference>
<keyword evidence="4" id="KW-1185">Reference proteome</keyword>
<dbReference type="PANTHER" id="PTHR21666">
    <property type="entry name" value="PEPTIDASE-RELATED"/>
    <property type="match status" value="1"/>
</dbReference>
<dbReference type="Pfam" id="PF01551">
    <property type="entry name" value="Peptidase_M23"/>
    <property type="match status" value="1"/>
</dbReference>
<evidence type="ECO:0000259" key="2">
    <source>
        <dbReference type="Pfam" id="PF01551"/>
    </source>
</evidence>